<evidence type="ECO:0000313" key="3">
    <source>
        <dbReference type="Proteomes" id="UP000078541"/>
    </source>
</evidence>
<protein>
    <submittedName>
        <fullName evidence="2">Uncharacterized protein</fullName>
    </submittedName>
</protein>
<dbReference type="Proteomes" id="UP000078541">
    <property type="component" value="Unassembled WGS sequence"/>
</dbReference>
<sequence>MERAKKMVLISTENLERMQQQHQLRRNPTSFVDGESKGIAVSQNSDNTLSSNNTSQTPGTRLTRLDAEMSRILNSRWPRDESERWKMYKEALWRYLRFIREARRQKDVRNENENAEDNVTRDASDDNESDDVFYDLTRTSDIPAPSHSNSSNADITVKNFEISSEHNRMMKSIEEIMESVPKSYRNHAHLLLKHLLRKAPPDKLSWDEHGIVTIDGNVVKDSNIADLINEAMRERKTVKAVGRNQFARLLRVLNIPSALVRNKSLLSAHADAVNIVKLRPRASSTPVTSKEQVPRRSYRREPEEGEKRKNYEQEIDEGSSLILSRKRITDTPVSLQTGKSRLLGWKKLR</sequence>
<proteinExistence type="predicted"/>
<reference evidence="2 3" key="1">
    <citation type="submission" date="2016-03" db="EMBL/GenBank/DDBJ databases">
        <title>Trachymyrmex septentrionalis WGS genome.</title>
        <authorList>
            <person name="Nygaard S."/>
            <person name="Hu H."/>
            <person name="Boomsma J."/>
            <person name="Zhang G."/>
        </authorList>
    </citation>
    <scope>NUCLEOTIDE SEQUENCE [LARGE SCALE GENOMIC DNA]</scope>
    <source>
        <strain evidence="2">Tsep2-gDNA-1</strain>
        <tissue evidence="2">Whole body</tissue>
    </source>
</reference>
<gene>
    <name evidence="2" type="ORF">ALC56_03951</name>
</gene>
<dbReference type="AlphaFoldDB" id="A0A151JZ50"/>
<name>A0A151JZ50_9HYME</name>
<evidence type="ECO:0000256" key="1">
    <source>
        <dbReference type="SAM" id="MobiDB-lite"/>
    </source>
</evidence>
<feature type="region of interest" description="Disordered" evidence="1">
    <location>
        <begin position="41"/>
        <end position="60"/>
    </location>
</feature>
<feature type="compositionally biased region" description="Low complexity" evidence="1">
    <location>
        <begin position="42"/>
        <end position="57"/>
    </location>
</feature>
<dbReference type="STRING" id="34720.A0A151JZ50"/>
<feature type="compositionally biased region" description="Basic and acidic residues" evidence="1">
    <location>
        <begin position="108"/>
        <end position="124"/>
    </location>
</feature>
<accession>A0A151JZ50</accession>
<feature type="region of interest" description="Disordered" evidence="1">
    <location>
        <begin position="283"/>
        <end position="314"/>
    </location>
</feature>
<feature type="region of interest" description="Disordered" evidence="1">
    <location>
        <begin position="108"/>
        <end position="129"/>
    </location>
</feature>
<feature type="compositionally biased region" description="Basic and acidic residues" evidence="1">
    <location>
        <begin position="299"/>
        <end position="312"/>
    </location>
</feature>
<evidence type="ECO:0000313" key="2">
    <source>
        <dbReference type="EMBL" id="KYN41650.1"/>
    </source>
</evidence>
<dbReference type="EMBL" id="KQ981442">
    <property type="protein sequence ID" value="KYN41650.1"/>
    <property type="molecule type" value="Genomic_DNA"/>
</dbReference>
<organism evidence="2 3">
    <name type="scientific">Trachymyrmex septentrionalis</name>
    <dbReference type="NCBI Taxonomy" id="34720"/>
    <lineage>
        <taxon>Eukaryota</taxon>
        <taxon>Metazoa</taxon>
        <taxon>Ecdysozoa</taxon>
        <taxon>Arthropoda</taxon>
        <taxon>Hexapoda</taxon>
        <taxon>Insecta</taxon>
        <taxon>Pterygota</taxon>
        <taxon>Neoptera</taxon>
        <taxon>Endopterygota</taxon>
        <taxon>Hymenoptera</taxon>
        <taxon>Apocrita</taxon>
        <taxon>Aculeata</taxon>
        <taxon>Formicoidea</taxon>
        <taxon>Formicidae</taxon>
        <taxon>Myrmicinae</taxon>
        <taxon>Trachymyrmex</taxon>
    </lineage>
</organism>
<keyword evidence="3" id="KW-1185">Reference proteome</keyword>